<dbReference type="GO" id="GO:0016740">
    <property type="term" value="F:transferase activity"/>
    <property type="evidence" value="ECO:0007669"/>
    <property type="project" value="UniProtKB-KW"/>
</dbReference>
<dbReference type="InterPro" id="IPR029044">
    <property type="entry name" value="Nucleotide-diphossugar_trans"/>
</dbReference>
<reference evidence="2" key="1">
    <citation type="journal article" date="2014" name="Int. J. Syst. Evol. Microbiol.">
        <title>Complete genome sequence of Corynebacterium casei LMG S-19264T (=DSM 44701T), isolated from a smear-ripened cheese.</title>
        <authorList>
            <consortium name="US DOE Joint Genome Institute (JGI-PGF)"/>
            <person name="Walter F."/>
            <person name="Albersmeier A."/>
            <person name="Kalinowski J."/>
            <person name="Ruckert C."/>
        </authorList>
    </citation>
    <scope>NUCLEOTIDE SEQUENCE</scope>
    <source>
        <strain evidence="2">CGMCC 1.12506</strain>
    </source>
</reference>
<dbReference type="Pfam" id="PF00535">
    <property type="entry name" value="Glycos_transf_2"/>
    <property type="match status" value="1"/>
</dbReference>
<dbReference type="Gene3D" id="3.90.550.10">
    <property type="entry name" value="Spore Coat Polysaccharide Biosynthesis Protein SpsA, Chain A"/>
    <property type="match status" value="1"/>
</dbReference>
<protein>
    <submittedName>
        <fullName evidence="2">Glycosyl transferase</fullName>
    </submittedName>
</protein>
<keyword evidence="3" id="KW-1185">Reference proteome</keyword>
<evidence type="ECO:0000259" key="1">
    <source>
        <dbReference type="Pfam" id="PF00535"/>
    </source>
</evidence>
<dbReference type="AlphaFoldDB" id="A0A917DBH4"/>
<dbReference type="SUPFAM" id="SSF53448">
    <property type="entry name" value="Nucleotide-diphospho-sugar transferases"/>
    <property type="match status" value="1"/>
</dbReference>
<dbReference type="EMBL" id="BMFG01000005">
    <property type="protein sequence ID" value="GGD25839.1"/>
    <property type="molecule type" value="Genomic_DNA"/>
</dbReference>
<proteinExistence type="predicted"/>
<reference evidence="2" key="2">
    <citation type="submission" date="2020-09" db="EMBL/GenBank/DDBJ databases">
        <authorList>
            <person name="Sun Q."/>
            <person name="Zhou Y."/>
        </authorList>
    </citation>
    <scope>NUCLEOTIDE SEQUENCE</scope>
    <source>
        <strain evidence="2">CGMCC 1.12506</strain>
    </source>
</reference>
<feature type="domain" description="Glycosyltransferase 2-like" evidence="1">
    <location>
        <begin position="65"/>
        <end position="140"/>
    </location>
</feature>
<sequence length="283" mass="32987">MELLYLFKYKKHLESKYTKSDIEILIATMNRDNFDFLTPMFPFANYWDFSLVIVHQTKGSPLVSQHENVKVINSQEFGLSKSRNLALANATKELLVITDDDVIYKSDFESKIIAAFNHFQNPAMVKFCSEKDENVATHKYPKIRKETLNWFDILNTISFEIVVNRKQLTSNQIKFDERFGLGSTFGAGEEQVFLTAINKAGLKMSFEPQVLVVHPQPTTNYKISIEQKYYIQGAVLTALFPNFYRFWLLLKVFFDWKQGKLSTKEFKLAFQNFKSGRTDFLKK</sequence>
<dbReference type="RefSeq" id="WP_188361932.1">
    <property type="nucleotide sequence ID" value="NZ_BMFG01000005.1"/>
</dbReference>
<evidence type="ECO:0000313" key="2">
    <source>
        <dbReference type="EMBL" id="GGD25839.1"/>
    </source>
</evidence>
<dbReference type="InterPro" id="IPR001173">
    <property type="entry name" value="Glyco_trans_2-like"/>
</dbReference>
<dbReference type="Proteomes" id="UP000625735">
    <property type="component" value="Unassembled WGS sequence"/>
</dbReference>
<accession>A0A917DBH4</accession>
<name>A0A917DBH4_9FLAO</name>
<comment type="caution">
    <text evidence="2">The sequence shown here is derived from an EMBL/GenBank/DDBJ whole genome shotgun (WGS) entry which is preliminary data.</text>
</comment>
<organism evidence="2 3">
    <name type="scientific">Flavobacterium orientale</name>
    <dbReference type="NCBI Taxonomy" id="1756020"/>
    <lineage>
        <taxon>Bacteria</taxon>
        <taxon>Pseudomonadati</taxon>
        <taxon>Bacteroidota</taxon>
        <taxon>Flavobacteriia</taxon>
        <taxon>Flavobacteriales</taxon>
        <taxon>Flavobacteriaceae</taxon>
        <taxon>Flavobacterium</taxon>
    </lineage>
</organism>
<evidence type="ECO:0000313" key="3">
    <source>
        <dbReference type="Proteomes" id="UP000625735"/>
    </source>
</evidence>
<keyword evidence="2" id="KW-0808">Transferase</keyword>
<dbReference type="CDD" id="cd00761">
    <property type="entry name" value="Glyco_tranf_GTA_type"/>
    <property type="match status" value="1"/>
</dbReference>
<gene>
    <name evidence="2" type="ORF">GCM10011343_14910</name>
</gene>